<reference evidence="1 2" key="1">
    <citation type="submission" date="2021-06" db="EMBL/GenBank/DDBJ databases">
        <title>Genome-based taxonomic framework of Microbacterium strains isolated from marine environment, the description of four new species and reclassification of four preexisting species.</title>
        <authorList>
            <person name="Lee S.D."/>
            <person name="Kim S.-M."/>
            <person name="Byeon Y.-S."/>
            <person name="Yang H.L."/>
            <person name="Kim I.S."/>
        </authorList>
    </citation>
    <scope>NUCLEOTIDE SEQUENCE [LARGE SCALE GENOMIC DNA]</scope>
    <source>
        <strain evidence="1 2">KSW4-10</strain>
    </source>
</reference>
<name>A0ABY4IXT7_9MICO</name>
<evidence type="ECO:0008006" key="3">
    <source>
        <dbReference type="Google" id="ProtNLM"/>
    </source>
</evidence>
<dbReference type="RefSeq" id="WP_261812504.1">
    <property type="nucleotide sequence ID" value="NZ_CP078078.1"/>
</dbReference>
<proteinExistence type="predicted"/>
<organism evidence="1 2">
    <name type="scientific">Microbacterium aurugineum</name>
    <dbReference type="NCBI Taxonomy" id="2851642"/>
    <lineage>
        <taxon>Bacteria</taxon>
        <taxon>Bacillati</taxon>
        <taxon>Actinomycetota</taxon>
        <taxon>Actinomycetes</taxon>
        <taxon>Micrococcales</taxon>
        <taxon>Microbacteriaceae</taxon>
        <taxon>Microbacterium</taxon>
    </lineage>
</organism>
<evidence type="ECO:0000313" key="2">
    <source>
        <dbReference type="Proteomes" id="UP000830631"/>
    </source>
</evidence>
<dbReference type="EMBL" id="CP078078">
    <property type="protein sequence ID" value="UPL17497.1"/>
    <property type="molecule type" value="Genomic_DNA"/>
</dbReference>
<evidence type="ECO:0000313" key="1">
    <source>
        <dbReference type="EMBL" id="UPL17497.1"/>
    </source>
</evidence>
<sequence>MLAHAHGGTSETANLTTLHAMCNTRKPSLAAESLPFVTPGTVHHSDWDGLLSHYADIVGAGETTGRRYSAAGYHQGWLRRFEGSSLARQRESRAAT</sequence>
<keyword evidence="2" id="KW-1185">Reference proteome</keyword>
<accession>A0ABY4IXT7</accession>
<dbReference type="Proteomes" id="UP000830631">
    <property type="component" value="Chromosome"/>
</dbReference>
<gene>
    <name evidence="1" type="ORF">KV397_06895</name>
</gene>
<protein>
    <recommendedName>
        <fullName evidence="3">HNH domain-containing protein</fullName>
    </recommendedName>
</protein>